<gene>
    <name evidence="1" type="ORF">DGG96_17815</name>
    <name evidence="2" type="ORF">ELY20_05590</name>
</gene>
<dbReference type="EMBL" id="RZGX01000006">
    <property type="protein sequence ID" value="RUR24038.1"/>
    <property type="molecule type" value="Genomic_DNA"/>
</dbReference>
<protein>
    <submittedName>
        <fullName evidence="1">Uncharacterized protein</fullName>
    </submittedName>
</protein>
<sequence length="109" mass="12679">MMLKSNNYKFFIEINTFKIHVQTILNRLRNQKDSSIVNAIKLIIDGKSHDSLPKEVITLDLLLNQPEQFIKNIDNETKKNIHDAIREILEAFIDELTDEAISSKPEPQF</sequence>
<name>A0A317U0P7_9GAMM</name>
<dbReference type="EMBL" id="QHJG01000038">
    <property type="protein sequence ID" value="PWY54306.1"/>
    <property type="molecule type" value="Genomic_DNA"/>
</dbReference>
<keyword evidence="4" id="KW-1185">Reference proteome</keyword>
<reference evidence="1 3" key="1">
    <citation type="submission" date="2018-05" db="EMBL/GenBank/DDBJ databases">
        <title>Legionella qingyii sp.nov., whole genome shotgun sequence.</title>
        <authorList>
            <person name="Wu H."/>
            <person name="Zhu Q."/>
            <person name="Hu C."/>
        </authorList>
    </citation>
    <scope>NUCLEOTIDE SEQUENCE [LARGE SCALE GENOMIC DNA]</scope>
    <source>
        <strain evidence="1 3">HEB18</strain>
    </source>
</reference>
<accession>A0A317U0P7</accession>
<proteinExistence type="predicted"/>
<organism evidence="1 3">
    <name type="scientific">Legionella qingyii</name>
    <dbReference type="NCBI Taxonomy" id="2184757"/>
    <lineage>
        <taxon>Bacteria</taxon>
        <taxon>Pseudomonadati</taxon>
        <taxon>Pseudomonadota</taxon>
        <taxon>Gammaproteobacteria</taxon>
        <taxon>Legionellales</taxon>
        <taxon>Legionellaceae</taxon>
        <taxon>Legionella</taxon>
    </lineage>
</organism>
<dbReference type="RefSeq" id="WP_110143889.1">
    <property type="nucleotide sequence ID" value="NZ_QHJG01000038.1"/>
</dbReference>
<dbReference type="AlphaFoldDB" id="A0A317U0P7"/>
<reference evidence="2 4" key="2">
    <citation type="submission" date="2018-12" db="EMBL/GenBank/DDBJ databases">
        <title>Legionella sp,whole genome shotgun sequence.</title>
        <authorList>
            <person name="Wu H."/>
        </authorList>
    </citation>
    <scope>NUCLEOTIDE SEQUENCE [LARGE SCALE GENOMIC DNA]</scope>
    <source>
        <strain evidence="4">km489</strain>
        <strain evidence="2">Km489</strain>
    </source>
</reference>
<dbReference type="Proteomes" id="UP000287374">
    <property type="component" value="Unassembled WGS sequence"/>
</dbReference>
<evidence type="ECO:0000313" key="2">
    <source>
        <dbReference type="EMBL" id="RUR24038.1"/>
    </source>
</evidence>
<dbReference type="OrthoDB" id="5651471at2"/>
<evidence type="ECO:0000313" key="4">
    <source>
        <dbReference type="Proteomes" id="UP000287374"/>
    </source>
</evidence>
<evidence type="ECO:0000313" key="3">
    <source>
        <dbReference type="Proteomes" id="UP000247152"/>
    </source>
</evidence>
<dbReference type="Proteomes" id="UP000247152">
    <property type="component" value="Unassembled WGS sequence"/>
</dbReference>
<evidence type="ECO:0000313" key="1">
    <source>
        <dbReference type="EMBL" id="PWY54306.1"/>
    </source>
</evidence>
<comment type="caution">
    <text evidence="1">The sequence shown here is derived from an EMBL/GenBank/DDBJ whole genome shotgun (WGS) entry which is preliminary data.</text>
</comment>